<gene>
    <name evidence="1" type="ORF">L195_g014564</name>
</gene>
<evidence type="ECO:0000313" key="1">
    <source>
        <dbReference type="EMBL" id="PNY17812.1"/>
    </source>
</evidence>
<sequence>MLFIDRVTGLEGAVEDVDVESTGGGFGKGLGEVVLLDDWCGTEVLPVGFFGGILGIDVGPSGYDLVVRDGLAEHAKVRCWSARLGEWLEGLIVKVEGCRDHH</sequence>
<reference evidence="1 2" key="1">
    <citation type="journal article" date="2014" name="Am. J. Bot.">
        <title>Genome assembly and annotation for red clover (Trifolium pratense; Fabaceae).</title>
        <authorList>
            <person name="Istvanek J."/>
            <person name="Jaros M."/>
            <person name="Krenek A."/>
            <person name="Repkova J."/>
        </authorList>
    </citation>
    <scope>NUCLEOTIDE SEQUENCE [LARGE SCALE GENOMIC DNA]</scope>
    <source>
        <strain evidence="2">cv. Tatra</strain>
        <tissue evidence="1">Young leaves</tissue>
    </source>
</reference>
<protein>
    <submittedName>
        <fullName evidence="1">Uncharacterized protein</fullName>
    </submittedName>
</protein>
<dbReference type="AlphaFoldDB" id="A0A2K3PR97"/>
<evidence type="ECO:0000313" key="2">
    <source>
        <dbReference type="Proteomes" id="UP000236291"/>
    </source>
</evidence>
<comment type="caution">
    <text evidence="1">The sequence shown here is derived from an EMBL/GenBank/DDBJ whole genome shotgun (WGS) entry which is preliminary data.</text>
</comment>
<dbReference type="Proteomes" id="UP000236291">
    <property type="component" value="Unassembled WGS sequence"/>
</dbReference>
<accession>A0A2K3PR97</accession>
<organism evidence="1 2">
    <name type="scientific">Trifolium pratense</name>
    <name type="common">Red clover</name>
    <dbReference type="NCBI Taxonomy" id="57577"/>
    <lineage>
        <taxon>Eukaryota</taxon>
        <taxon>Viridiplantae</taxon>
        <taxon>Streptophyta</taxon>
        <taxon>Embryophyta</taxon>
        <taxon>Tracheophyta</taxon>
        <taxon>Spermatophyta</taxon>
        <taxon>Magnoliopsida</taxon>
        <taxon>eudicotyledons</taxon>
        <taxon>Gunneridae</taxon>
        <taxon>Pentapetalae</taxon>
        <taxon>rosids</taxon>
        <taxon>fabids</taxon>
        <taxon>Fabales</taxon>
        <taxon>Fabaceae</taxon>
        <taxon>Papilionoideae</taxon>
        <taxon>50 kb inversion clade</taxon>
        <taxon>NPAAA clade</taxon>
        <taxon>Hologalegina</taxon>
        <taxon>IRL clade</taxon>
        <taxon>Trifolieae</taxon>
        <taxon>Trifolium</taxon>
    </lineage>
</organism>
<name>A0A2K3PR97_TRIPR</name>
<reference evidence="1 2" key="2">
    <citation type="journal article" date="2017" name="Front. Plant Sci.">
        <title>Gene Classification and Mining of Molecular Markers Useful in Red Clover (Trifolium pratense) Breeding.</title>
        <authorList>
            <person name="Istvanek J."/>
            <person name="Dluhosova J."/>
            <person name="Dluhos P."/>
            <person name="Patkova L."/>
            <person name="Nedelnik J."/>
            <person name="Repkova J."/>
        </authorList>
    </citation>
    <scope>NUCLEOTIDE SEQUENCE [LARGE SCALE GENOMIC DNA]</scope>
    <source>
        <strain evidence="2">cv. Tatra</strain>
        <tissue evidence="1">Young leaves</tissue>
    </source>
</reference>
<dbReference type="EMBL" id="ASHM01009697">
    <property type="protein sequence ID" value="PNY17812.1"/>
    <property type="molecule type" value="Genomic_DNA"/>
</dbReference>
<proteinExistence type="predicted"/>